<feature type="domain" description="PAC" evidence="11">
    <location>
        <begin position="216"/>
        <end position="267"/>
    </location>
</feature>
<evidence type="ECO:0000256" key="4">
    <source>
        <dbReference type="ARBA" id="ARBA00022553"/>
    </source>
</evidence>
<dbReference type="InterPro" id="IPR000700">
    <property type="entry name" value="PAS-assoc_C"/>
</dbReference>
<dbReference type="InterPro" id="IPR035965">
    <property type="entry name" value="PAS-like_dom_sf"/>
</dbReference>
<proteinExistence type="predicted"/>
<dbReference type="EMBL" id="CP102290">
    <property type="protein sequence ID" value="UWP60188.1"/>
    <property type="molecule type" value="Genomic_DNA"/>
</dbReference>
<dbReference type="SMART" id="SM00091">
    <property type="entry name" value="PAS"/>
    <property type="match status" value="5"/>
</dbReference>
<dbReference type="NCBIfam" id="TIGR00229">
    <property type="entry name" value="sensory_box"/>
    <property type="match status" value="1"/>
</dbReference>
<dbReference type="PROSITE" id="PS50110">
    <property type="entry name" value="RESPONSE_REGULATORY"/>
    <property type="match status" value="1"/>
</dbReference>
<dbReference type="SMART" id="SM00387">
    <property type="entry name" value="HATPase_c"/>
    <property type="match status" value="1"/>
</dbReference>
<reference evidence="12" key="1">
    <citation type="journal article" date="2022" name="Cell">
        <title>Design, construction, and in vivo augmentation of a complex gut microbiome.</title>
        <authorList>
            <person name="Cheng A.G."/>
            <person name="Ho P.Y."/>
            <person name="Aranda-Diaz A."/>
            <person name="Jain S."/>
            <person name="Yu F.B."/>
            <person name="Meng X."/>
            <person name="Wang M."/>
            <person name="Iakiviak M."/>
            <person name="Nagashima K."/>
            <person name="Zhao A."/>
            <person name="Murugkar P."/>
            <person name="Patil A."/>
            <person name="Atabakhsh K."/>
            <person name="Weakley A."/>
            <person name="Yan J."/>
            <person name="Brumbaugh A.R."/>
            <person name="Higginbottom S."/>
            <person name="Dimas A."/>
            <person name="Shiver A.L."/>
            <person name="Deutschbauer A."/>
            <person name="Neff N."/>
            <person name="Sonnenburg J.L."/>
            <person name="Huang K.C."/>
            <person name="Fischbach M.A."/>
        </authorList>
    </citation>
    <scope>NUCLEOTIDE SEQUENCE</scope>
    <source>
        <strain evidence="12">DSM 19829</strain>
    </source>
</reference>
<evidence type="ECO:0000256" key="3">
    <source>
        <dbReference type="ARBA" id="ARBA00018672"/>
    </source>
</evidence>
<feature type="modified residue" description="4-aspartylphosphate" evidence="8">
    <location>
        <position position="1352"/>
    </location>
</feature>
<dbReference type="InterPro" id="IPR013655">
    <property type="entry name" value="PAS_fold_3"/>
</dbReference>
<dbReference type="RefSeq" id="WP_028529452.1">
    <property type="nucleotide sequence ID" value="NZ_CABLBR010000025.1"/>
</dbReference>
<evidence type="ECO:0000259" key="9">
    <source>
        <dbReference type="PROSITE" id="PS50109"/>
    </source>
</evidence>
<dbReference type="PROSITE" id="PS50113">
    <property type="entry name" value="PAC"/>
    <property type="match status" value="1"/>
</dbReference>
<dbReference type="InterPro" id="IPR004358">
    <property type="entry name" value="Sig_transdc_His_kin-like_C"/>
</dbReference>
<dbReference type="Proteomes" id="UP001060164">
    <property type="component" value="Chromosome"/>
</dbReference>
<dbReference type="InterPro" id="IPR036097">
    <property type="entry name" value="HisK_dim/P_sf"/>
</dbReference>
<evidence type="ECO:0000256" key="8">
    <source>
        <dbReference type="PROSITE-ProRule" id="PRU00169"/>
    </source>
</evidence>
<dbReference type="Gene3D" id="3.40.50.2300">
    <property type="match status" value="1"/>
</dbReference>
<dbReference type="InterPro" id="IPR003594">
    <property type="entry name" value="HATPase_dom"/>
</dbReference>
<dbReference type="Pfam" id="PF08447">
    <property type="entry name" value="PAS_3"/>
    <property type="match status" value="3"/>
</dbReference>
<dbReference type="PANTHER" id="PTHR45339">
    <property type="entry name" value="HYBRID SIGNAL TRANSDUCTION HISTIDINE KINASE J"/>
    <property type="match status" value="1"/>
</dbReference>
<dbReference type="InterPro" id="IPR036890">
    <property type="entry name" value="HATPase_C_sf"/>
</dbReference>
<dbReference type="InterPro" id="IPR000014">
    <property type="entry name" value="PAS"/>
</dbReference>
<dbReference type="CDD" id="cd16922">
    <property type="entry name" value="HATPase_EvgS-ArcB-TorS-like"/>
    <property type="match status" value="1"/>
</dbReference>
<dbReference type="SUPFAM" id="SSF52172">
    <property type="entry name" value="CheY-like"/>
    <property type="match status" value="1"/>
</dbReference>
<dbReference type="SMART" id="SM00448">
    <property type="entry name" value="REC"/>
    <property type="match status" value="1"/>
</dbReference>
<comment type="function">
    <text evidence="7">May play the central regulatory role in sporulation. It may be an element of the effector pathway responsible for the activation of sporulation genes in response to nutritional stress. Spo0A may act in concert with spo0H (a sigma factor) to control the expression of some genes that are critical to the sporulation process.</text>
</comment>
<protein>
    <recommendedName>
        <fullName evidence="3">Stage 0 sporulation protein A homolog</fullName>
        <ecNumber evidence="2">2.7.13.3</ecNumber>
    </recommendedName>
</protein>
<dbReference type="EC" id="2.7.13.3" evidence="2"/>
<name>A0ABY5VJF4_9FIRM</name>
<dbReference type="Pfam" id="PF02518">
    <property type="entry name" value="HATPase_c"/>
    <property type="match status" value="1"/>
</dbReference>
<feature type="domain" description="Response regulatory" evidence="10">
    <location>
        <begin position="1300"/>
        <end position="1421"/>
    </location>
</feature>
<dbReference type="SMART" id="SM00086">
    <property type="entry name" value="PAC"/>
    <property type="match status" value="4"/>
</dbReference>
<evidence type="ECO:0000259" key="10">
    <source>
        <dbReference type="PROSITE" id="PS50110"/>
    </source>
</evidence>
<dbReference type="Pfam" id="PF13426">
    <property type="entry name" value="PAS_9"/>
    <property type="match status" value="1"/>
</dbReference>
<keyword evidence="5" id="KW-0418">Kinase</keyword>
<evidence type="ECO:0000256" key="2">
    <source>
        <dbReference type="ARBA" id="ARBA00012438"/>
    </source>
</evidence>
<evidence type="ECO:0000259" key="11">
    <source>
        <dbReference type="PROSITE" id="PS50113"/>
    </source>
</evidence>
<organism evidence="12 13">
    <name type="scientific">Ruminococcus gauvreauii</name>
    <dbReference type="NCBI Taxonomy" id="438033"/>
    <lineage>
        <taxon>Bacteria</taxon>
        <taxon>Bacillati</taxon>
        <taxon>Bacillota</taxon>
        <taxon>Clostridia</taxon>
        <taxon>Eubacteriales</taxon>
        <taxon>Oscillospiraceae</taxon>
        <taxon>Ruminococcus</taxon>
    </lineage>
</organism>
<dbReference type="CDD" id="cd00082">
    <property type="entry name" value="HisKA"/>
    <property type="match status" value="1"/>
</dbReference>
<dbReference type="PANTHER" id="PTHR45339:SF5">
    <property type="entry name" value="HISTIDINE KINASE"/>
    <property type="match status" value="1"/>
</dbReference>
<keyword evidence="13" id="KW-1185">Reference proteome</keyword>
<dbReference type="SUPFAM" id="SSF55874">
    <property type="entry name" value="ATPase domain of HSP90 chaperone/DNA topoisomerase II/histidine kinase"/>
    <property type="match status" value="1"/>
</dbReference>
<keyword evidence="4 8" id="KW-0597">Phosphoprotein</keyword>
<dbReference type="InterPro" id="IPR003661">
    <property type="entry name" value="HisK_dim/P_dom"/>
</dbReference>
<evidence type="ECO:0000256" key="5">
    <source>
        <dbReference type="ARBA" id="ARBA00022777"/>
    </source>
</evidence>
<sequence length="1427" mass="162802">MTEDNQLSMDQMTVVLDNAPLAVFVTSIDTMKLLYVNRMAGDLFLEQNVDIRGLTCYQAAGFDEPCPFCRIGKMSHSELWAREFRHPGNKRLYQLSGKIIDWAGTPAHIEYILDITEKRKEEELTNEQEHLRNELTGINDKMQDIINAIPGGVAIYKVSDIFETVYFSDGVPELSGYTVEEYRELTMQDAALMTYWKDMDMVVSKAREVIRCRGTKEFEFRKQHRDGHIVWVHAHVKWIGEEDGCPLLHCVFHNVTELKQAKLELEYLVNSIPGGIASYRMKGKRLVPVFFSDGAMALSGHSRKEYQGMCKHDIFDAVCELDRERVKASVYAAFENGGVLDISYRMRHKDGNLIWVHLNGRRMGEVSEDARFYAVFTGMSAEARLFQNMADEMTDGIYVIDKANYDLLYANEPRNSIMKGTDYLGKKCYEILFHKDAPCEFCTLRKDGTEGEEHEMQTGDTDRVFSTRYRELDWNGIPAYVKYIRDITEEAHTRKEKELLEIYFRNVVEKLPGGVSVICCEKDGTMRLEFVSDGLAAMTHMTVEEVKELYEHDLFAGVHPDDREGNLETLRKYMEKGEGHCELTGRMKLGDGGYIWTRLTLSLIQMTDGVRRLYCMYTDISQNVEEKEQIRRQYEEIILQHYRTPGPDALIIGHCNVSKNRILEIIDYTHSGLLQTFGRKREDFFSGIAGFIEDEEERAVFVDTYLNEPMRKAFAGGKMEHILNCFIRLPGDQKGRYVQFNVNLLEAPDTGDITGILTVTDITEQMVSERILHQLSEASHDVVMDLNLDRDYFTLLSYNPDAGNVPAECGRLSERVKLMLESSVVPKDREEYARGLDIKEMRRRLDKEGNYTFSYSVLDEKHDIRTKNITVSAIDMRLGRACLMCTDITASVREQQGLLNMLAYTFELMGFINIRKEQFTMFTRRAVLENLPPHIIEHYNESVIQFVNRYVTEENKAEAFDNFFLENMLQRLEEEPAGYDFVIPYQAETEIRYKQVNVLWGDQNHRTVCMVRADVTDMLTAERQSKEALEEALILAKEANLAKSDFLSAMSHDIRTPMNAIIGMTTLAQAHLNNTDRVADCLHKITVASRHLLSLVNDVLDMSRIERSKITLNCRAVSLCELIQQIYAIMEPQANEAGLCLALRMEKISQEYFWGDSLRISQILINILSNAVKFTPKGGRVDFLVEEIQPVPHAGRVRYRFQVRDTGIGMPEEYLENIFVPFSRDYSARRIEGTGLGLSITRGLVNLMGGSISVDSRVNEGTTFSVELEFETVQKVETVREQVSGEPADDRNDTCFLGRHFLVAEDNDINAEILCELLLLHGAETVLAKDGQQAVNLFRNAKPGTYDAILMDIQMPCMNGYDATRAIRNMGRVDAGSIPIIAMTANAFTEDIQESAEAGMTAHVSKPIDMDILRATLKSVLDKKGVS</sequence>
<dbReference type="InterPro" id="IPR001610">
    <property type="entry name" value="PAC"/>
</dbReference>
<accession>A0ABY5VJF4</accession>
<dbReference type="InterPro" id="IPR005467">
    <property type="entry name" value="His_kinase_dom"/>
</dbReference>
<evidence type="ECO:0000313" key="13">
    <source>
        <dbReference type="Proteomes" id="UP001060164"/>
    </source>
</evidence>
<dbReference type="CDD" id="cd00130">
    <property type="entry name" value="PAS"/>
    <property type="match status" value="3"/>
</dbReference>
<keyword evidence="6" id="KW-0902">Two-component regulatory system</keyword>
<dbReference type="Gene3D" id="3.30.565.10">
    <property type="entry name" value="Histidine kinase-like ATPase, C-terminal domain"/>
    <property type="match status" value="1"/>
</dbReference>
<dbReference type="SUPFAM" id="SSF47384">
    <property type="entry name" value="Homodimeric domain of signal transducing histidine kinase"/>
    <property type="match status" value="1"/>
</dbReference>
<dbReference type="PRINTS" id="PR00344">
    <property type="entry name" value="BCTRLSENSOR"/>
</dbReference>
<dbReference type="Gene3D" id="3.30.450.20">
    <property type="entry name" value="PAS domain"/>
    <property type="match status" value="4"/>
</dbReference>
<feature type="domain" description="Histidine kinase" evidence="9">
    <location>
        <begin position="1049"/>
        <end position="1272"/>
    </location>
</feature>
<dbReference type="SMART" id="SM00388">
    <property type="entry name" value="HisKA"/>
    <property type="match status" value="1"/>
</dbReference>
<evidence type="ECO:0000313" key="12">
    <source>
        <dbReference type="EMBL" id="UWP60188.1"/>
    </source>
</evidence>
<comment type="catalytic activity">
    <reaction evidence="1">
        <text>ATP + protein L-histidine = ADP + protein N-phospho-L-histidine.</text>
        <dbReference type="EC" id="2.7.13.3"/>
    </reaction>
</comment>
<dbReference type="Gene3D" id="1.10.287.130">
    <property type="match status" value="1"/>
</dbReference>
<dbReference type="CDD" id="cd17546">
    <property type="entry name" value="REC_hyHK_CKI1_RcsC-like"/>
    <property type="match status" value="1"/>
</dbReference>
<dbReference type="Pfam" id="PF00072">
    <property type="entry name" value="Response_reg"/>
    <property type="match status" value="1"/>
</dbReference>
<keyword evidence="5" id="KW-0808">Transferase</keyword>
<dbReference type="SUPFAM" id="SSF55785">
    <property type="entry name" value="PYP-like sensor domain (PAS domain)"/>
    <property type="match status" value="3"/>
</dbReference>
<evidence type="ECO:0000256" key="7">
    <source>
        <dbReference type="ARBA" id="ARBA00024867"/>
    </source>
</evidence>
<dbReference type="PROSITE" id="PS50109">
    <property type="entry name" value="HIS_KIN"/>
    <property type="match status" value="1"/>
</dbReference>
<dbReference type="InterPro" id="IPR001789">
    <property type="entry name" value="Sig_transdc_resp-reg_receiver"/>
</dbReference>
<dbReference type="Pfam" id="PF00512">
    <property type="entry name" value="HisKA"/>
    <property type="match status" value="1"/>
</dbReference>
<gene>
    <name evidence="12" type="ORF">NQ502_03795</name>
</gene>
<evidence type="ECO:0000256" key="1">
    <source>
        <dbReference type="ARBA" id="ARBA00000085"/>
    </source>
</evidence>
<dbReference type="InterPro" id="IPR011006">
    <property type="entry name" value="CheY-like_superfamily"/>
</dbReference>
<evidence type="ECO:0000256" key="6">
    <source>
        <dbReference type="ARBA" id="ARBA00023012"/>
    </source>
</evidence>